<feature type="domain" description="Myb-like" evidence="6">
    <location>
        <begin position="112"/>
        <end position="157"/>
    </location>
</feature>
<dbReference type="InterPro" id="IPR017884">
    <property type="entry name" value="SANT_dom"/>
</dbReference>
<dbReference type="FunFam" id="1.10.10.60:FF:000009">
    <property type="entry name" value="transcription factor MYB1R1"/>
    <property type="match status" value="1"/>
</dbReference>
<name>A0A9D5C5R0_9LILI</name>
<evidence type="ECO:0000256" key="1">
    <source>
        <dbReference type="ARBA" id="ARBA00004123"/>
    </source>
</evidence>
<keyword evidence="4" id="KW-0804">Transcription</keyword>
<dbReference type="PROSITE" id="PS50090">
    <property type="entry name" value="MYB_LIKE"/>
    <property type="match status" value="1"/>
</dbReference>
<organism evidence="9 10">
    <name type="scientific">Dioscorea zingiberensis</name>
    <dbReference type="NCBI Taxonomy" id="325984"/>
    <lineage>
        <taxon>Eukaryota</taxon>
        <taxon>Viridiplantae</taxon>
        <taxon>Streptophyta</taxon>
        <taxon>Embryophyta</taxon>
        <taxon>Tracheophyta</taxon>
        <taxon>Spermatophyta</taxon>
        <taxon>Magnoliopsida</taxon>
        <taxon>Liliopsida</taxon>
        <taxon>Dioscoreales</taxon>
        <taxon>Dioscoreaceae</taxon>
        <taxon>Dioscorea</taxon>
    </lineage>
</organism>
<keyword evidence="3" id="KW-0238">DNA-binding</keyword>
<evidence type="ECO:0000259" key="8">
    <source>
        <dbReference type="PROSITE" id="PS51294"/>
    </source>
</evidence>
<dbReference type="PROSITE" id="PS51294">
    <property type="entry name" value="HTH_MYB"/>
    <property type="match status" value="1"/>
</dbReference>
<dbReference type="SMART" id="SM00717">
    <property type="entry name" value="SANT"/>
    <property type="match status" value="1"/>
</dbReference>
<dbReference type="GO" id="GO:0003677">
    <property type="term" value="F:DNA binding"/>
    <property type="evidence" value="ECO:0007669"/>
    <property type="project" value="UniProtKB-KW"/>
</dbReference>
<dbReference type="EMBL" id="JAGGNH010000007">
    <property type="protein sequence ID" value="KAJ0966775.1"/>
    <property type="molecule type" value="Genomic_DNA"/>
</dbReference>
<protein>
    <submittedName>
        <fullName evidence="9">Uncharacterized protein</fullName>
    </submittedName>
</protein>
<dbReference type="SUPFAM" id="SSF46689">
    <property type="entry name" value="Homeodomain-like"/>
    <property type="match status" value="1"/>
</dbReference>
<dbReference type="PANTHER" id="PTHR44042:SF67">
    <property type="entry name" value="MYB-LIKE PROTEIN I"/>
    <property type="match status" value="1"/>
</dbReference>
<dbReference type="Proteomes" id="UP001085076">
    <property type="component" value="Miscellaneous, Linkage group lg07"/>
</dbReference>
<evidence type="ECO:0000256" key="2">
    <source>
        <dbReference type="ARBA" id="ARBA00023015"/>
    </source>
</evidence>
<dbReference type="Gene3D" id="1.10.10.60">
    <property type="entry name" value="Homeodomain-like"/>
    <property type="match status" value="1"/>
</dbReference>
<keyword evidence="5" id="KW-0539">Nucleus</keyword>
<accession>A0A9D5C5R0</accession>
<dbReference type="PROSITE" id="PS51293">
    <property type="entry name" value="SANT"/>
    <property type="match status" value="1"/>
</dbReference>
<gene>
    <name evidence="9" type="ORF">J5N97_023692</name>
</gene>
<dbReference type="InterPro" id="IPR001005">
    <property type="entry name" value="SANT/Myb"/>
</dbReference>
<dbReference type="PANTHER" id="PTHR44042">
    <property type="entry name" value="DUPLICATED HOMEODOMAIN-LIKE SUPERFAMILY PROTEIN-RELATED"/>
    <property type="match status" value="1"/>
</dbReference>
<dbReference type="Pfam" id="PF00249">
    <property type="entry name" value="Myb_DNA-binding"/>
    <property type="match status" value="1"/>
</dbReference>
<dbReference type="NCBIfam" id="TIGR01557">
    <property type="entry name" value="myb_SHAQKYF"/>
    <property type="match status" value="1"/>
</dbReference>
<dbReference type="InterPro" id="IPR009057">
    <property type="entry name" value="Homeodomain-like_sf"/>
</dbReference>
<comment type="subcellular location">
    <subcellularLocation>
        <location evidence="1">Nucleus</location>
    </subcellularLocation>
</comment>
<sequence>MASSNNPDEFHEEDFHDLDDIDLDVFEGVDFSLLDELWQQEVVVAPPPVMEENHHEVPALSEAGSSLSPPVAVAPMVEASVESSVVGNLEAPRPPPPSRLAAKKWSPTKGVPWTEREHRLFLVGLEMHGRGDWRSIAKYFVKSRTATQVASHAQKFFKRMECKNQKRRPSIHDITSVTGPSPFRGHPFNIHDLIFQDKNPMGNNLACPNNIGMMAGGAPMSSTDDQMAALMHHFEQPVMQGNYTGNDIYYNQYDSSIPYNVTQGMVMNEGILPMVGGGQTINEEVQAMFGGVQGMNTGVQTINGDVQTMMVGVQTLTRGVLQGINGGAQPMVGGVHVLQQMAAGVQAMTGGVQTITADVQAMNSGAQVFP</sequence>
<evidence type="ECO:0000259" key="6">
    <source>
        <dbReference type="PROSITE" id="PS50090"/>
    </source>
</evidence>
<feature type="domain" description="SANT" evidence="7">
    <location>
        <begin position="113"/>
        <end position="161"/>
    </location>
</feature>
<feature type="domain" description="HTH myb-type" evidence="8">
    <location>
        <begin position="109"/>
        <end position="161"/>
    </location>
</feature>
<dbReference type="InterPro" id="IPR017930">
    <property type="entry name" value="Myb_dom"/>
</dbReference>
<dbReference type="OrthoDB" id="118550at2759"/>
<dbReference type="GO" id="GO:0005634">
    <property type="term" value="C:nucleus"/>
    <property type="evidence" value="ECO:0007669"/>
    <property type="project" value="UniProtKB-SubCell"/>
</dbReference>
<reference evidence="9" key="2">
    <citation type="journal article" date="2022" name="Hortic Res">
        <title>The genome of Dioscorea zingiberensis sheds light on the biosynthesis, origin and evolution of the medicinally important diosgenin saponins.</title>
        <authorList>
            <person name="Li Y."/>
            <person name="Tan C."/>
            <person name="Li Z."/>
            <person name="Guo J."/>
            <person name="Li S."/>
            <person name="Chen X."/>
            <person name="Wang C."/>
            <person name="Dai X."/>
            <person name="Yang H."/>
            <person name="Song W."/>
            <person name="Hou L."/>
            <person name="Xu J."/>
            <person name="Tong Z."/>
            <person name="Xu A."/>
            <person name="Yuan X."/>
            <person name="Wang W."/>
            <person name="Yang Q."/>
            <person name="Chen L."/>
            <person name="Sun Z."/>
            <person name="Wang K."/>
            <person name="Pan B."/>
            <person name="Chen J."/>
            <person name="Bao Y."/>
            <person name="Liu F."/>
            <person name="Qi X."/>
            <person name="Gang D.R."/>
            <person name="Wen J."/>
            <person name="Li J."/>
        </authorList>
    </citation>
    <scope>NUCLEOTIDE SEQUENCE</scope>
    <source>
        <strain evidence="9">Dzin_1.0</strain>
    </source>
</reference>
<reference evidence="9" key="1">
    <citation type="submission" date="2021-03" db="EMBL/GenBank/DDBJ databases">
        <authorList>
            <person name="Li Z."/>
            <person name="Yang C."/>
        </authorList>
    </citation>
    <scope>NUCLEOTIDE SEQUENCE</scope>
    <source>
        <strain evidence="9">Dzin_1.0</strain>
        <tissue evidence="9">Leaf</tissue>
    </source>
</reference>
<evidence type="ECO:0000256" key="4">
    <source>
        <dbReference type="ARBA" id="ARBA00023163"/>
    </source>
</evidence>
<evidence type="ECO:0000313" key="10">
    <source>
        <dbReference type="Proteomes" id="UP001085076"/>
    </source>
</evidence>
<dbReference type="InterPro" id="IPR006447">
    <property type="entry name" value="Myb_dom_plants"/>
</dbReference>
<dbReference type="CDD" id="cd00167">
    <property type="entry name" value="SANT"/>
    <property type="match status" value="1"/>
</dbReference>
<dbReference type="AlphaFoldDB" id="A0A9D5C5R0"/>
<proteinExistence type="predicted"/>
<evidence type="ECO:0000313" key="9">
    <source>
        <dbReference type="EMBL" id="KAJ0966775.1"/>
    </source>
</evidence>
<evidence type="ECO:0000259" key="7">
    <source>
        <dbReference type="PROSITE" id="PS51293"/>
    </source>
</evidence>
<dbReference type="GO" id="GO:0009744">
    <property type="term" value="P:response to sucrose"/>
    <property type="evidence" value="ECO:0007669"/>
    <property type="project" value="UniProtKB-ARBA"/>
</dbReference>
<comment type="caution">
    <text evidence="9">The sequence shown here is derived from an EMBL/GenBank/DDBJ whole genome shotgun (WGS) entry which is preliminary data.</text>
</comment>
<dbReference type="GO" id="GO:0009739">
    <property type="term" value="P:response to gibberellin"/>
    <property type="evidence" value="ECO:0007669"/>
    <property type="project" value="UniProtKB-ARBA"/>
</dbReference>
<evidence type="ECO:0000256" key="3">
    <source>
        <dbReference type="ARBA" id="ARBA00023125"/>
    </source>
</evidence>
<keyword evidence="2" id="KW-0805">Transcription regulation</keyword>
<evidence type="ECO:0000256" key="5">
    <source>
        <dbReference type="ARBA" id="ARBA00023242"/>
    </source>
</evidence>
<keyword evidence="10" id="KW-1185">Reference proteome</keyword>